<dbReference type="InterPro" id="IPR020904">
    <property type="entry name" value="Sc_DH/Rdtase_CS"/>
</dbReference>
<dbReference type="EMBL" id="JAIRBM010000018">
    <property type="protein sequence ID" value="MBZ6078481.1"/>
    <property type="molecule type" value="Genomic_DNA"/>
</dbReference>
<dbReference type="InterPro" id="IPR002347">
    <property type="entry name" value="SDR_fam"/>
</dbReference>
<gene>
    <name evidence="3" type="ORF">K9B37_19675</name>
</gene>
<dbReference type="PANTHER" id="PTHR42760">
    <property type="entry name" value="SHORT-CHAIN DEHYDROGENASES/REDUCTASES FAMILY MEMBER"/>
    <property type="match status" value="1"/>
</dbReference>
<evidence type="ECO:0000256" key="1">
    <source>
        <dbReference type="ARBA" id="ARBA00006484"/>
    </source>
</evidence>
<sequence length="234" mass="24926">MRTTILTGCGGGMGRAICAEMKNAGDRVVGLDKPGTESGIEHERPDRFIPCDLSDIDDTRRALDDLAEEVGIGCLVNCAGLYEKKTVFELTLEDFDRVLTVNLRAPFLLSQQLAKRMADDGGGVIVNIASINGKLGSPIIPYGTSKAGLIGLTRSLAKTLAPYNIRVNAIAPGTIRTPMAASVDSIQMERQMYSVAMGRVGEPREIATVVRFLASADSTYMTGSIVDVAGGWIS</sequence>
<name>A0ABS7VTK6_9HYPH</name>
<dbReference type="PRINTS" id="PR00080">
    <property type="entry name" value="SDRFAMILY"/>
</dbReference>
<dbReference type="PANTHER" id="PTHR42760:SF133">
    <property type="entry name" value="3-OXOACYL-[ACYL-CARRIER-PROTEIN] REDUCTASE"/>
    <property type="match status" value="1"/>
</dbReference>
<dbReference type="SUPFAM" id="SSF51735">
    <property type="entry name" value="NAD(P)-binding Rossmann-fold domains"/>
    <property type="match status" value="1"/>
</dbReference>
<evidence type="ECO:0000313" key="3">
    <source>
        <dbReference type="EMBL" id="MBZ6078481.1"/>
    </source>
</evidence>
<comment type="caution">
    <text evidence="3">The sequence shown here is derived from an EMBL/GenBank/DDBJ whole genome shotgun (WGS) entry which is preliminary data.</text>
</comment>
<evidence type="ECO:0000256" key="2">
    <source>
        <dbReference type="ARBA" id="ARBA00023002"/>
    </source>
</evidence>
<dbReference type="PRINTS" id="PR00081">
    <property type="entry name" value="GDHRDH"/>
</dbReference>
<dbReference type="InterPro" id="IPR036291">
    <property type="entry name" value="NAD(P)-bd_dom_sf"/>
</dbReference>
<dbReference type="PROSITE" id="PS00061">
    <property type="entry name" value="ADH_SHORT"/>
    <property type="match status" value="1"/>
</dbReference>
<organism evidence="3 4">
    <name type="scientific">Microvirga puerhi</name>
    <dbReference type="NCBI Taxonomy" id="2876078"/>
    <lineage>
        <taxon>Bacteria</taxon>
        <taxon>Pseudomonadati</taxon>
        <taxon>Pseudomonadota</taxon>
        <taxon>Alphaproteobacteria</taxon>
        <taxon>Hyphomicrobiales</taxon>
        <taxon>Methylobacteriaceae</taxon>
        <taxon>Microvirga</taxon>
    </lineage>
</organism>
<keyword evidence="2" id="KW-0560">Oxidoreductase</keyword>
<reference evidence="3 4" key="1">
    <citation type="submission" date="2021-09" db="EMBL/GenBank/DDBJ databases">
        <title>The complete genome sequence of a new microorganism.</title>
        <authorList>
            <person name="Zi Z."/>
        </authorList>
    </citation>
    <scope>NUCLEOTIDE SEQUENCE [LARGE SCALE GENOMIC DNA]</scope>
    <source>
        <strain evidence="3 4">WGZ8</strain>
    </source>
</reference>
<proteinExistence type="inferred from homology"/>
<keyword evidence="4" id="KW-1185">Reference proteome</keyword>
<comment type="similarity">
    <text evidence="1">Belongs to the short-chain dehydrogenases/reductases (SDR) family.</text>
</comment>
<evidence type="ECO:0000313" key="4">
    <source>
        <dbReference type="Proteomes" id="UP000704176"/>
    </source>
</evidence>
<protein>
    <submittedName>
        <fullName evidence="3">SDR family oxidoreductase</fullName>
    </submittedName>
</protein>
<dbReference type="CDD" id="cd05233">
    <property type="entry name" value="SDR_c"/>
    <property type="match status" value="1"/>
</dbReference>
<dbReference type="Pfam" id="PF13561">
    <property type="entry name" value="adh_short_C2"/>
    <property type="match status" value="1"/>
</dbReference>
<dbReference type="RefSeq" id="WP_224315229.1">
    <property type="nucleotide sequence ID" value="NZ_JAIRBM010000018.1"/>
</dbReference>
<dbReference type="Gene3D" id="3.40.50.720">
    <property type="entry name" value="NAD(P)-binding Rossmann-like Domain"/>
    <property type="match status" value="1"/>
</dbReference>
<accession>A0ABS7VTK6</accession>
<dbReference type="Proteomes" id="UP000704176">
    <property type="component" value="Unassembled WGS sequence"/>
</dbReference>